<feature type="transmembrane region" description="Helical" evidence="6">
    <location>
        <begin position="151"/>
        <end position="173"/>
    </location>
</feature>
<sequence>MSVKVVLKNTVFYALANAIQKGFSFLILFIVALFLSTEEYGYLALILLFSNFAYTIVTSTIHGSTLRFYVDLEGEERKRFIGSTLIYVITFGLFLFLLISIQGQSLVSIFFPNSNLPFYPLFAISLGIMFLTIPMPVVNAIFRIKEKPKHILALVIISSTTIVAFVYLFLGILRKGLKGLLTGHFIAAFIIFWLFFYMIRKEYLFKFDWKLLKPALIFSLPLMPYIFLDFIRSRAGIYILEKFVEASEVGVFYFGANIGFAMSAIVSTFAAAYSPRMFILLKEKPLSTAKEEFSRIFLYIYLLMTCAFVFLSLFSEEVILLFFSEMYHGSYKIIPIITLSCFMGGVYLFFHNSFYWTKKTYYTSLCAFIMAAVTITAQIMLIPSFGIMGAAFGLLLGQATGLISGYIFGQKVFPMNYGFKKLAFFTITAVASVFIMGYVWPGGISIWKIAVKIVLMLSILKLMLSKIDVEIKDIPRRIKDFMGFL</sequence>
<feature type="transmembrane region" description="Helical" evidence="6">
    <location>
        <begin position="121"/>
        <end position="142"/>
    </location>
</feature>
<reference evidence="7" key="1">
    <citation type="journal article" date="2015" name="Nature">
        <title>Complex archaea that bridge the gap between prokaryotes and eukaryotes.</title>
        <authorList>
            <person name="Spang A."/>
            <person name="Saw J.H."/>
            <person name="Jorgensen S.L."/>
            <person name="Zaremba-Niedzwiedzka K."/>
            <person name="Martijn J."/>
            <person name="Lind A.E."/>
            <person name="van Eijk R."/>
            <person name="Schleper C."/>
            <person name="Guy L."/>
            <person name="Ettema T.J."/>
        </authorList>
    </citation>
    <scope>NUCLEOTIDE SEQUENCE</scope>
</reference>
<dbReference type="AlphaFoldDB" id="A0A0F9TVY4"/>
<keyword evidence="5 6" id="KW-0472">Membrane</keyword>
<dbReference type="GO" id="GO:0005886">
    <property type="term" value="C:plasma membrane"/>
    <property type="evidence" value="ECO:0007669"/>
    <property type="project" value="UniProtKB-SubCell"/>
</dbReference>
<dbReference type="EMBL" id="LAZR01001383">
    <property type="protein sequence ID" value="KKN45523.1"/>
    <property type="molecule type" value="Genomic_DNA"/>
</dbReference>
<gene>
    <name evidence="7" type="ORF">LCGC14_0682060</name>
</gene>
<comment type="caution">
    <text evidence="7">The sequence shown here is derived from an EMBL/GenBank/DDBJ whole genome shotgun (WGS) entry which is preliminary data.</text>
</comment>
<evidence type="ECO:0000256" key="4">
    <source>
        <dbReference type="ARBA" id="ARBA00022989"/>
    </source>
</evidence>
<accession>A0A0F9TVY4</accession>
<name>A0A0F9TVY4_9ZZZZ</name>
<feature type="transmembrane region" description="Helical" evidence="6">
    <location>
        <begin position="12"/>
        <end position="34"/>
    </location>
</feature>
<evidence type="ECO:0000313" key="7">
    <source>
        <dbReference type="EMBL" id="KKN45523.1"/>
    </source>
</evidence>
<feature type="transmembrane region" description="Helical" evidence="6">
    <location>
        <begin position="179"/>
        <end position="199"/>
    </location>
</feature>
<evidence type="ECO:0000256" key="1">
    <source>
        <dbReference type="ARBA" id="ARBA00004651"/>
    </source>
</evidence>
<keyword evidence="3 6" id="KW-0812">Transmembrane</keyword>
<dbReference type="Pfam" id="PF13440">
    <property type="entry name" value="Polysacc_synt_3"/>
    <property type="match status" value="1"/>
</dbReference>
<feature type="transmembrane region" description="Helical" evidence="6">
    <location>
        <begin position="421"/>
        <end position="440"/>
    </location>
</feature>
<feature type="transmembrane region" description="Helical" evidence="6">
    <location>
        <begin position="333"/>
        <end position="350"/>
    </location>
</feature>
<evidence type="ECO:0000256" key="2">
    <source>
        <dbReference type="ARBA" id="ARBA00022475"/>
    </source>
</evidence>
<evidence type="ECO:0000256" key="6">
    <source>
        <dbReference type="SAM" id="Phobius"/>
    </source>
</evidence>
<feature type="transmembrane region" description="Helical" evidence="6">
    <location>
        <begin position="387"/>
        <end position="409"/>
    </location>
</feature>
<feature type="transmembrane region" description="Helical" evidence="6">
    <location>
        <begin position="80"/>
        <end position="101"/>
    </location>
</feature>
<dbReference type="PANTHER" id="PTHR30250:SF11">
    <property type="entry name" value="O-ANTIGEN TRANSPORTER-RELATED"/>
    <property type="match status" value="1"/>
</dbReference>
<feature type="transmembrane region" description="Helical" evidence="6">
    <location>
        <begin position="362"/>
        <end position="381"/>
    </location>
</feature>
<feature type="transmembrane region" description="Helical" evidence="6">
    <location>
        <begin position="211"/>
        <end position="231"/>
    </location>
</feature>
<evidence type="ECO:0000256" key="3">
    <source>
        <dbReference type="ARBA" id="ARBA00022692"/>
    </source>
</evidence>
<organism evidence="7">
    <name type="scientific">marine sediment metagenome</name>
    <dbReference type="NCBI Taxonomy" id="412755"/>
    <lineage>
        <taxon>unclassified sequences</taxon>
        <taxon>metagenomes</taxon>
        <taxon>ecological metagenomes</taxon>
    </lineage>
</organism>
<dbReference type="PANTHER" id="PTHR30250">
    <property type="entry name" value="PST FAMILY PREDICTED COLANIC ACID TRANSPORTER"/>
    <property type="match status" value="1"/>
</dbReference>
<feature type="transmembrane region" description="Helical" evidence="6">
    <location>
        <begin position="40"/>
        <end position="59"/>
    </location>
</feature>
<proteinExistence type="predicted"/>
<evidence type="ECO:0000256" key="5">
    <source>
        <dbReference type="ARBA" id="ARBA00023136"/>
    </source>
</evidence>
<feature type="transmembrane region" description="Helical" evidence="6">
    <location>
        <begin position="251"/>
        <end position="275"/>
    </location>
</feature>
<dbReference type="InterPro" id="IPR050833">
    <property type="entry name" value="Poly_Biosynth_Transport"/>
</dbReference>
<comment type="subcellular location">
    <subcellularLocation>
        <location evidence="1">Cell membrane</location>
        <topology evidence="1">Multi-pass membrane protein</topology>
    </subcellularLocation>
</comment>
<keyword evidence="2" id="KW-1003">Cell membrane</keyword>
<keyword evidence="4 6" id="KW-1133">Transmembrane helix</keyword>
<protein>
    <submittedName>
        <fullName evidence="7">Uncharacterized protein</fullName>
    </submittedName>
</protein>
<feature type="transmembrane region" description="Helical" evidence="6">
    <location>
        <begin position="296"/>
        <end position="313"/>
    </location>
</feature>